<reference evidence="2 3" key="1">
    <citation type="submission" date="2018-11" db="EMBL/GenBank/DDBJ databases">
        <authorList>
            <person name="Da X."/>
        </authorList>
    </citation>
    <scope>NUCLEOTIDE SEQUENCE [LARGE SCALE GENOMIC DNA]</scope>
    <source>
        <strain evidence="2 3">S14-144</strain>
    </source>
</reference>
<dbReference type="EMBL" id="CP034170">
    <property type="protein sequence ID" value="AZI57154.1"/>
    <property type="molecule type" value="Genomic_DNA"/>
</dbReference>
<dbReference type="RefSeq" id="WP_124797839.1">
    <property type="nucleotide sequence ID" value="NZ_CP034170.1"/>
</dbReference>
<proteinExistence type="predicted"/>
<feature type="transmembrane region" description="Helical" evidence="1">
    <location>
        <begin position="50"/>
        <end position="81"/>
    </location>
</feature>
<dbReference type="OrthoDB" id="3267562at2"/>
<evidence type="ECO:0000313" key="2">
    <source>
        <dbReference type="EMBL" id="AZI57154.1"/>
    </source>
</evidence>
<keyword evidence="3" id="KW-1185">Reference proteome</keyword>
<accession>A0A3G8ZRM8</accession>
<dbReference type="AlphaFoldDB" id="A0A3G8ZRM8"/>
<protein>
    <submittedName>
        <fullName evidence="2">Type II secretion system protein</fullName>
    </submittedName>
</protein>
<reference evidence="2 3" key="2">
    <citation type="submission" date="2018-12" db="EMBL/GenBank/DDBJ databases">
        <title>Nakamurella antarcticus sp. nov., isolated from Antarctica South Shetland Islands soil.</title>
        <authorList>
            <person name="Peng F."/>
        </authorList>
    </citation>
    <scope>NUCLEOTIDE SEQUENCE [LARGE SCALE GENOMIC DNA]</scope>
    <source>
        <strain evidence="2 3">S14-144</strain>
    </source>
</reference>
<dbReference type="KEGG" id="nak:EH165_02245"/>
<feature type="transmembrane region" description="Helical" evidence="1">
    <location>
        <begin position="231"/>
        <end position="259"/>
    </location>
</feature>
<dbReference type="PANTHER" id="PTHR35007">
    <property type="entry name" value="INTEGRAL MEMBRANE PROTEIN-RELATED"/>
    <property type="match status" value="1"/>
</dbReference>
<evidence type="ECO:0000313" key="3">
    <source>
        <dbReference type="Proteomes" id="UP000268084"/>
    </source>
</evidence>
<keyword evidence="1" id="KW-1133">Transmembrane helix</keyword>
<dbReference type="PANTHER" id="PTHR35007:SF3">
    <property type="entry name" value="POSSIBLE CONSERVED ALANINE RICH MEMBRANE PROTEIN"/>
    <property type="match status" value="1"/>
</dbReference>
<name>A0A3G8ZRM8_9ACTN</name>
<gene>
    <name evidence="2" type="ORF">EH165_02245</name>
</gene>
<keyword evidence="1" id="KW-0472">Membrane</keyword>
<sequence>MLSATASAFLLASAAIAFWPDPPSPRWGLLRRATVDRRIWDLAPADRRALVIVAGLLGVATLFAPQQLLAAVPLAGVIGVASRRLPVKPDRSVVTADRAQLISYLDLLSACLDVGLPTATAIDSVLRASGTLPSTEEIDTAGSNTGVARGACLDPAGRALAEVAGLLMLGAEPARAWQPAASVPDLAAIAAAGRRSALGGIALAQALRDHAVVLRAALDSDLESKAGRAGVLMAAPLGLCFLPAFICLGLAPVVIALLADLGIGL</sequence>
<keyword evidence="1" id="KW-0812">Transmembrane</keyword>
<dbReference type="Proteomes" id="UP000268084">
    <property type="component" value="Chromosome"/>
</dbReference>
<organism evidence="2 3">
    <name type="scientific">Nakamurella antarctica</name>
    <dbReference type="NCBI Taxonomy" id="1902245"/>
    <lineage>
        <taxon>Bacteria</taxon>
        <taxon>Bacillati</taxon>
        <taxon>Actinomycetota</taxon>
        <taxon>Actinomycetes</taxon>
        <taxon>Nakamurellales</taxon>
        <taxon>Nakamurellaceae</taxon>
        <taxon>Nakamurella</taxon>
    </lineage>
</organism>
<evidence type="ECO:0000256" key="1">
    <source>
        <dbReference type="SAM" id="Phobius"/>
    </source>
</evidence>